<evidence type="ECO:0000256" key="4">
    <source>
        <dbReference type="PROSITE-ProRule" id="PRU00591"/>
    </source>
</evidence>
<feature type="region of interest" description="Disordered" evidence="5">
    <location>
        <begin position="26"/>
        <end position="133"/>
    </location>
</feature>
<dbReference type="SUPFAM" id="SSF53187">
    <property type="entry name" value="Zn-dependent exopeptidases"/>
    <property type="match status" value="1"/>
</dbReference>
<evidence type="ECO:0000259" key="7">
    <source>
        <dbReference type="PROSITE" id="PS51272"/>
    </source>
</evidence>
<dbReference type="Pfam" id="PF01473">
    <property type="entry name" value="Choline_bind_1"/>
    <property type="match status" value="2"/>
</dbReference>
<feature type="repeat" description="Cell wall-binding" evidence="4">
    <location>
        <begin position="387"/>
        <end position="406"/>
    </location>
</feature>
<name>A0ABU8G1V0_9BACI</name>
<dbReference type="PROSITE" id="PS51272">
    <property type="entry name" value="SLH"/>
    <property type="match status" value="3"/>
</dbReference>
<feature type="domain" description="SLH" evidence="7">
    <location>
        <begin position="277"/>
        <end position="340"/>
    </location>
</feature>
<dbReference type="EC" id="3.5.1.28" evidence="8"/>
<dbReference type="Pfam" id="PF19127">
    <property type="entry name" value="Choline_bind_3"/>
    <property type="match status" value="2"/>
</dbReference>
<keyword evidence="2" id="KW-0677">Repeat</keyword>
<keyword evidence="3 8" id="KW-0378">Hydrolase</keyword>
<feature type="repeat" description="Cell wall-binding" evidence="4">
    <location>
        <begin position="467"/>
        <end position="486"/>
    </location>
</feature>
<accession>A0ABU8G1V0</accession>
<feature type="repeat" description="Cell wall-binding" evidence="4">
    <location>
        <begin position="427"/>
        <end position="446"/>
    </location>
</feature>
<feature type="domain" description="SLH" evidence="7">
    <location>
        <begin position="155"/>
        <end position="218"/>
    </location>
</feature>
<reference evidence="8 9" key="1">
    <citation type="submission" date="2024-01" db="EMBL/GenBank/DDBJ databases">
        <title>Seven novel Bacillus-like species.</title>
        <authorList>
            <person name="Liu G."/>
        </authorList>
    </citation>
    <scope>NUCLEOTIDE SEQUENCE [LARGE SCALE GENOMIC DNA]</scope>
    <source>
        <strain evidence="8 9">FJAT-53711</strain>
    </source>
</reference>
<dbReference type="InterPro" id="IPR050695">
    <property type="entry name" value="N-acetylmuramoyl_amidase_3"/>
</dbReference>
<evidence type="ECO:0000256" key="2">
    <source>
        <dbReference type="ARBA" id="ARBA00022737"/>
    </source>
</evidence>
<dbReference type="PANTHER" id="PTHR30404:SF0">
    <property type="entry name" value="N-ACETYLMURAMOYL-L-ALANINE AMIDASE AMIC"/>
    <property type="match status" value="1"/>
</dbReference>
<feature type="repeat" description="Cell wall-binding" evidence="4">
    <location>
        <begin position="347"/>
        <end position="366"/>
    </location>
</feature>
<dbReference type="GO" id="GO:0008745">
    <property type="term" value="F:N-acetylmuramoyl-L-alanine amidase activity"/>
    <property type="evidence" value="ECO:0007669"/>
    <property type="project" value="UniProtKB-EC"/>
</dbReference>
<keyword evidence="9" id="KW-1185">Reference proteome</keyword>
<dbReference type="RefSeq" id="WP_336484210.1">
    <property type="nucleotide sequence ID" value="NZ_JBAWSV010000010.1"/>
</dbReference>
<keyword evidence="1 6" id="KW-0732">Signal</keyword>
<dbReference type="InterPro" id="IPR001119">
    <property type="entry name" value="SLH_dom"/>
</dbReference>
<feature type="repeat" description="Cell wall-binding" evidence="4">
    <location>
        <begin position="407"/>
        <end position="426"/>
    </location>
</feature>
<dbReference type="PANTHER" id="PTHR30404">
    <property type="entry name" value="N-ACETYLMURAMOYL-L-ALANINE AMIDASE"/>
    <property type="match status" value="1"/>
</dbReference>
<evidence type="ECO:0000313" key="9">
    <source>
        <dbReference type="Proteomes" id="UP001367922"/>
    </source>
</evidence>
<feature type="compositionally biased region" description="Basic and acidic residues" evidence="5">
    <location>
        <begin position="78"/>
        <end position="133"/>
    </location>
</feature>
<feature type="signal peptide" evidence="6">
    <location>
        <begin position="1"/>
        <end position="23"/>
    </location>
</feature>
<dbReference type="SUPFAM" id="SSF69360">
    <property type="entry name" value="Cell wall binding repeat"/>
    <property type="match status" value="1"/>
</dbReference>
<evidence type="ECO:0000256" key="3">
    <source>
        <dbReference type="ARBA" id="ARBA00022801"/>
    </source>
</evidence>
<dbReference type="Gene3D" id="3.40.630.40">
    <property type="entry name" value="Zn-dependent exopeptidases"/>
    <property type="match status" value="1"/>
</dbReference>
<dbReference type="Gene3D" id="2.20.120.10">
    <property type="entry name" value="Multimodular pneumococcal cell wall endolysin, domain 3"/>
    <property type="match status" value="2"/>
</dbReference>
<dbReference type="CDD" id="cd02696">
    <property type="entry name" value="MurNAc-LAA"/>
    <property type="match status" value="1"/>
</dbReference>
<proteinExistence type="predicted"/>
<evidence type="ECO:0000256" key="6">
    <source>
        <dbReference type="SAM" id="SignalP"/>
    </source>
</evidence>
<feature type="repeat" description="Cell wall-binding" evidence="4">
    <location>
        <begin position="447"/>
        <end position="466"/>
    </location>
</feature>
<dbReference type="EMBL" id="JBAWSV010000010">
    <property type="protein sequence ID" value="MEI4832087.1"/>
    <property type="molecule type" value="Genomic_DNA"/>
</dbReference>
<sequence>MLKKTMATVLALGYVLSPMQILAETHSEQPTVTQEKEVEQKESSSLNQGKEAEQKEQAPLNQGKEAEQKEQAPLNQGKEAEQKEQAPLNQEKETEQKEQAPLNQEKEIEQKEQAPLNQEKEIEQKDETKAKEETVTKNIQQDQNKAQEVQAASVAQGSFIDVPNTHFAYEAITYLANKNIVSGYGNGKFGPEDNVTREQVARLLYVALGLQPKAEYKNPYHDVSNSTTMFLNEILALTEAGILKGDQDGNFRPKSPLTRAEMAQVLKNAFNLKVQAAHTFNDITANYAWANDAISALQSNGITVGTGNGKFEPGATTTRGQYSKFLYETMKLKQATKPELPTDGDKKVGWVQDHNNWYYFDQNGVMKTGWVQVDNTWYYMAKNGAMKTGWVQVDNTWYYMAENGTMKTSWVQVDNTWYYMAENGTMKTEWVQVDNTWYYMAENGAMETGWVQVDNTWYYMAKNGAMKTGWIEINGTSYYLDTNGAWLEQPILFGKTIVVDAGHGGKDSGAVYKGIFEKDIALSVSLKLQKLLENSGMHVVMTRATDTFIELSDRVKISNKNKADIFVSVHVNSADSPAAAGIETLYNPDHPKSNQVYKLASAVQKSLIANTGGKSRGVKERPELRVLKGDNQALPILVETGFITNTEDRLSITSNNYQNKLSQSIFEGIQNYLSR</sequence>
<dbReference type="Gene3D" id="2.10.270.20">
    <property type="match status" value="1"/>
</dbReference>
<dbReference type="PROSITE" id="PS51170">
    <property type="entry name" value="CW"/>
    <property type="match status" value="7"/>
</dbReference>
<feature type="chain" id="PRO_5045098225" evidence="6">
    <location>
        <begin position="24"/>
        <end position="675"/>
    </location>
</feature>
<dbReference type="InterPro" id="IPR002508">
    <property type="entry name" value="MurNAc-LAA_cat"/>
</dbReference>
<protein>
    <submittedName>
        <fullName evidence="8">N-acetylmuramoyl-L-alanine amidase</fullName>
        <ecNumber evidence="8">3.5.1.28</ecNumber>
    </submittedName>
</protein>
<evidence type="ECO:0000256" key="5">
    <source>
        <dbReference type="SAM" id="MobiDB-lite"/>
    </source>
</evidence>
<gene>
    <name evidence="8" type="ORF">WAX78_22010</name>
</gene>
<dbReference type="InterPro" id="IPR018337">
    <property type="entry name" value="Cell_wall/Cho-bd_repeat"/>
</dbReference>
<evidence type="ECO:0000313" key="8">
    <source>
        <dbReference type="EMBL" id="MEI4832087.1"/>
    </source>
</evidence>
<evidence type="ECO:0000256" key="1">
    <source>
        <dbReference type="ARBA" id="ARBA00022729"/>
    </source>
</evidence>
<comment type="caution">
    <text evidence="8">The sequence shown here is derived from an EMBL/GenBank/DDBJ whole genome shotgun (WGS) entry which is preliminary data.</text>
</comment>
<dbReference type="Pfam" id="PF01520">
    <property type="entry name" value="Amidase_3"/>
    <property type="match status" value="1"/>
</dbReference>
<feature type="repeat" description="Cell wall-binding" evidence="4">
    <location>
        <begin position="367"/>
        <end position="386"/>
    </location>
</feature>
<dbReference type="SMART" id="SM00646">
    <property type="entry name" value="Ami_3"/>
    <property type="match status" value="1"/>
</dbReference>
<organism evidence="8 9">
    <name type="scientific">Bacillus yunxiaonensis</name>
    <dbReference type="NCBI Taxonomy" id="3127665"/>
    <lineage>
        <taxon>Bacteria</taxon>
        <taxon>Bacillati</taxon>
        <taxon>Bacillota</taxon>
        <taxon>Bacilli</taxon>
        <taxon>Bacillales</taxon>
        <taxon>Bacillaceae</taxon>
        <taxon>Bacillus</taxon>
    </lineage>
</organism>
<dbReference type="Pfam" id="PF00395">
    <property type="entry name" value="SLH"/>
    <property type="match status" value="3"/>
</dbReference>
<dbReference type="Proteomes" id="UP001367922">
    <property type="component" value="Unassembled WGS sequence"/>
</dbReference>
<feature type="domain" description="SLH" evidence="7">
    <location>
        <begin position="219"/>
        <end position="276"/>
    </location>
</feature>